<accession>A0A7V8VAQ6</accession>
<reference evidence="1 2" key="1">
    <citation type="submission" date="2020-07" db="EMBL/GenBank/DDBJ databases">
        <title>Thermogemmata thermophila gen. nov., sp. nov., a novel moderate thermophilic planctomycete from a Kamchatka hot spring.</title>
        <authorList>
            <person name="Elcheninov A.G."/>
            <person name="Podosokorskaya O.A."/>
            <person name="Kovaleva O.L."/>
            <person name="Novikov A."/>
            <person name="Bonch-Osmolovskaya E.A."/>
            <person name="Toshchakov S.V."/>
            <person name="Kublanov I.V."/>
        </authorList>
    </citation>
    <scope>NUCLEOTIDE SEQUENCE [LARGE SCALE GENOMIC DNA]</scope>
    <source>
        <strain evidence="1 2">2918</strain>
    </source>
</reference>
<dbReference type="EMBL" id="JACEFB010000001">
    <property type="protein sequence ID" value="MBA2224576.1"/>
    <property type="molecule type" value="Genomic_DNA"/>
</dbReference>
<dbReference type="AlphaFoldDB" id="A0A7V8VAQ6"/>
<keyword evidence="2" id="KW-1185">Reference proteome</keyword>
<comment type="caution">
    <text evidence="1">The sequence shown here is derived from an EMBL/GenBank/DDBJ whole genome shotgun (WGS) entry which is preliminary data.</text>
</comment>
<name>A0A7V8VAQ6_9BACT</name>
<protein>
    <submittedName>
        <fullName evidence="1">Uncharacterized protein</fullName>
    </submittedName>
</protein>
<dbReference type="Proteomes" id="UP000542342">
    <property type="component" value="Unassembled WGS sequence"/>
</dbReference>
<evidence type="ECO:0000313" key="2">
    <source>
        <dbReference type="Proteomes" id="UP000542342"/>
    </source>
</evidence>
<sequence>MAGDAFKKVQPGQRLEITAEAYNAFLDAARAVRKHKQFGTEASPFFRQSGIVKVKNASGSDQARFAVLGLTTPIILPADNLDEFKRQVTFQGVVPVPNQHAGRFAVLLEPVAAGQIGLAVIAGVAPVRLAVDPAQLYDGAEIIPGDTEKLRNVPHGSARVLWIQPYDPNDPSSLYRRWAIVRLDHGDAQAHVLITSNVPDENGYYPGEVQRYDVATKTWQTLFPCKVMDINQ</sequence>
<evidence type="ECO:0000313" key="1">
    <source>
        <dbReference type="EMBL" id="MBA2224576.1"/>
    </source>
</evidence>
<dbReference type="RefSeq" id="WP_194536018.1">
    <property type="nucleotide sequence ID" value="NZ_JACEFB010000001.1"/>
</dbReference>
<proteinExistence type="predicted"/>
<gene>
    <name evidence="1" type="ORF">H0921_00170</name>
</gene>
<organism evidence="1 2">
    <name type="scientific">Thermogemmata fonticola</name>
    <dbReference type="NCBI Taxonomy" id="2755323"/>
    <lineage>
        <taxon>Bacteria</taxon>
        <taxon>Pseudomonadati</taxon>
        <taxon>Planctomycetota</taxon>
        <taxon>Planctomycetia</taxon>
        <taxon>Gemmatales</taxon>
        <taxon>Gemmataceae</taxon>
        <taxon>Thermogemmata</taxon>
    </lineage>
</organism>